<keyword evidence="1" id="KW-0812">Transmembrane</keyword>
<feature type="transmembrane region" description="Helical" evidence="1">
    <location>
        <begin position="149"/>
        <end position="168"/>
    </location>
</feature>
<dbReference type="EMBL" id="JAKOGI010000142">
    <property type="protein sequence ID" value="KAJ8442376.1"/>
    <property type="molecule type" value="Genomic_DNA"/>
</dbReference>
<keyword evidence="1" id="KW-0472">Membrane</keyword>
<evidence type="ECO:0000256" key="1">
    <source>
        <dbReference type="SAM" id="Phobius"/>
    </source>
</evidence>
<reference evidence="2" key="1">
    <citation type="submission" date="2022-04" db="EMBL/GenBank/DDBJ databases">
        <title>Carnegiea gigantea Genome sequencing and assembly v2.</title>
        <authorList>
            <person name="Copetti D."/>
            <person name="Sanderson M.J."/>
            <person name="Burquez A."/>
            <person name="Wojciechowski M.F."/>
        </authorList>
    </citation>
    <scope>NUCLEOTIDE SEQUENCE</scope>
    <source>
        <strain evidence="2">SGP5-SGP5p</strain>
        <tissue evidence="2">Aerial part</tissue>
    </source>
</reference>
<protein>
    <submittedName>
        <fullName evidence="2">Uncharacterized protein</fullName>
    </submittedName>
</protein>
<evidence type="ECO:0000313" key="2">
    <source>
        <dbReference type="EMBL" id="KAJ8442376.1"/>
    </source>
</evidence>
<evidence type="ECO:0000313" key="3">
    <source>
        <dbReference type="Proteomes" id="UP001153076"/>
    </source>
</evidence>
<name>A0A9Q1KDX2_9CARY</name>
<keyword evidence="1" id="KW-1133">Transmembrane helix</keyword>
<dbReference type="Proteomes" id="UP001153076">
    <property type="component" value="Unassembled WGS sequence"/>
</dbReference>
<proteinExistence type="predicted"/>
<accession>A0A9Q1KDX2</accession>
<keyword evidence="3" id="KW-1185">Reference proteome</keyword>
<sequence length="207" mass="22387">MYGTSGFNPSWLPLIKAIIYSYNLVYGVYLRCDIFPSPSDVLGSGCVQQQDIGKIERIQLQERSMNDFGSLKLEPGIAIGTTMHGIAMLHGFSLQGHAKFVAEAGLRHLSGFGTVSGLAAADGSLGSRISLSFIVHLLVVPPWPSLSVWYIFLALELSVAWLLLMVLWGGEFSLLRCPFTSFAPMAFSVCLVPDGCLPLQTGCGVWA</sequence>
<dbReference type="AlphaFoldDB" id="A0A9Q1KDX2"/>
<organism evidence="2 3">
    <name type="scientific">Carnegiea gigantea</name>
    <dbReference type="NCBI Taxonomy" id="171969"/>
    <lineage>
        <taxon>Eukaryota</taxon>
        <taxon>Viridiplantae</taxon>
        <taxon>Streptophyta</taxon>
        <taxon>Embryophyta</taxon>
        <taxon>Tracheophyta</taxon>
        <taxon>Spermatophyta</taxon>
        <taxon>Magnoliopsida</taxon>
        <taxon>eudicotyledons</taxon>
        <taxon>Gunneridae</taxon>
        <taxon>Pentapetalae</taxon>
        <taxon>Caryophyllales</taxon>
        <taxon>Cactineae</taxon>
        <taxon>Cactaceae</taxon>
        <taxon>Cactoideae</taxon>
        <taxon>Echinocereeae</taxon>
        <taxon>Carnegiea</taxon>
    </lineage>
</organism>
<comment type="caution">
    <text evidence="2">The sequence shown here is derived from an EMBL/GenBank/DDBJ whole genome shotgun (WGS) entry which is preliminary data.</text>
</comment>
<gene>
    <name evidence="2" type="ORF">Cgig2_018632</name>
</gene>